<evidence type="ECO:0000259" key="14">
    <source>
        <dbReference type="PROSITE" id="PS51206"/>
    </source>
</evidence>
<dbReference type="InterPro" id="IPR014015">
    <property type="entry name" value="Helicase_SF3_DNA-vir"/>
</dbReference>
<organism evidence="16 17">
    <name type="scientific">Eqcopivirus EqCoPV_8</name>
    <dbReference type="NCBI Taxonomy" id="2653508"/>
    <lineage>
        <taxon>Viruses</taxon>
        <taxon>Monodnaviria</taxon>
        <taxon>Shotokuvirae</taxon>
        <taxon>Cossaviricota</taxon>
        <taxon>Quintoviricetes</taxon>
        <taxon>Piccovirales</taxon>
        <taxon>Parvoviridae</taxon>
        <taxon>Parvovirinae</taxon>
        <taxon>Copiparvovirus</taxon>
        <taxon>Copiparvovirus ungulate7</taxon>
    </lineage>
</organism>
<comment type="subcellular location">
    <subcellularLocation>
        <location evidence="1 12">Host nucleus</location>
    </subcellularLocation>
</comment>
<reference evidence="16" key="1">
    <citation type="journal article" date="2019" name="Viruses">
        <title>Viruses in Horses with Neurologic and Respiratory Diseases.</title>
        <authorList>
            <person name="Altan E."/>
            <person name="Li Y."/>
            <person name="Sabino-Santos G.Jr."/>
            <person name="Sawaswong V."/>
            <person name="Barnum S."/>
            <person name="Pusterla N."/>
            <person name="Deng X."/>
            <person name="Delwart E."/>
        </authorList>
    </citation>
    <scope>NUCLEOTIDE SEQUENCE</scope>
    <source>
        <strain evidence="16">EqCoPV_8</strain>
    </source>
</reference>
<keyword evidence="17" id="KW-1185">Reference proteome</keyword>
<dbReference type="Pfam" id="PF01057">
    <property type="entry name" value="Parvo_NS1"/>
    <property type="match status" value="1"/>
</dbReference>
<feature type="active site" description="For nuclease activity" evidence="12">
    <location>
        <position position="153"/>
    </location>
</feature>
<keyword evidence="9" id="KW-0067">ATP-binding</keyword>
<feature type="compositionally biased region" description="Acidic residues" evidence="13">
    <location>
        <begin position="562"/>
        <end position="584"/>
    </location>
</feature>
<evidence type="ECO:0000256" key="10">
    <source>
        <dbReference type="ARBA" id="ARBA00023124"/>
    </source>
</evidence>
<name>A0A5P8D4B5_9VIRU</name>
<dbReference type="GO" id="GO:0003677">
    <property type="term" value="F:DNA binding"/>
    <property type="evidence" value="ECO:0007669"/>
    <property type="project" value="UniProtKB-UniRule"/>
</dbReference>
<dbReference type="EMBL" id="MN181466">
    <property type="protein sequence ID" value="QFP92612.1"/>
    <property type="molecule type" value="Genomic_DNA"/>
</dbReference>
<keyword evidence="3 12" id="KW-0235">DNA replication</keyword>
<dbReference type="PROSITE" id="PS52022">
    <property type="entry name" value="PV_NS1_NUC"/>
    <property type="match status" value="1"/>
</dbReference>
<evidence type="ECO:0000256" key="6">
    <source>
        <dbReference type="ARBA" id="ARBA00022741"/>
    </source>
</evidence>
<dbReference type="InterPro" id="IPR014835">
    <property type="entry name" value="NS1-Nuc"/>
</dbReference>
<dbReference type="Gene3D" id="3.40.50.300">
    <property type="entry name" value="P-loop containing nucleotide triphosphate hydrolases"/>
    <property type="match status" value="1"/>
</dbReference>
<dbReference type="InterPro" id="IPR027417">
    <property type="entry name" value="P-loop_NTPase"/>
</dbReference>
<sequence length="584" mass="67950">MTERFFTAVFRPWTDVSIIPGYDINRGELHRIQVPRPTKESGQSLEEGRRTPIYRQVYALWNTLLKHFWKCSRVSGGPRMFAQLECKDGFYHVHFAFSTHLGSPRSLRTILQDVEQDFCQNILGITQSPKLFEVNKNGHGAWTTGDSSFITGYLGKKLQPEYLRSWTTMPEFTKFCEDYSERLRMNTIEFEQDGEYNKDIGWNTSKGTKLKSLVTWLTDNAIISTDEWREKFQDIYYSYIATPAGTHMAKIALEEAKHTYLKCRPLACIGANIRNNAERARIPKDATIRSNKIFQLLDLNDIHIEGFACMMWYWGMRELGKRNTIWLSGPPSVGKSNLAGAIARQTKSWGMVNWNSEHFPFQDCREKAIAWWDEGALTNKNVEAAKALTSGQTMRIDIKCKPSEEIVPPPMIITSNWDMTLVQIGSTISGQEAEAMKARLIKVELTRLLPNNWGLITDEDVEQWWRYCAYTSMRWENDRPQFLYWMRREMPWDLFLKEGAYHFNELILTAEEEAELRQDWELEEPPNQTQDMIEPQIRSTPQKPPTAEKEEEPEAKRYKKDEEEEEETLSIDFCLEEAAAEGQE</sequence>
<feature type="short sequence motif" description="RCR-2" evidence="12">
    <location>
        <begin position="92"/>
        <end position="94"/>
    </location>
</feature>
<dbReference type="Proteomes" id="UP001162027">
    <property type="component" value="Segment"/>
</dbReference>
<evidence type="ECO:0000256" key="11">
    <source>
        <dbReference type="ARBA" id="ARBA00023125"/>
    </source>
</evidence>
<evidence type="ECO:0000256" key="1">
    <source>
        <dbReference type="ARBA" id="ARBA00004147"/>
    </source>
</evidence>
<evidence type="ECO:0000256" key="7">
    <source>
        <dbReference type="ARBA" id="ARBA00022759"/>
    </source>
</evidence>
<keyword evidence="8 12" id="KW-0378">Hydrolase</keyword>
<evidence type="ECO:0000256" key="2">
    <source>
        <dbReference type="ARBA" id="ARBA00022562"/>
    </source>
</evidence>
<evidence type="ECO:0000259" key="15">
    <source>
        <dbReference type="PROSITE" id="PS52022"/>
    </source>
</evidence>
<dbReference type="GO" id="GO:0004519">
    <property type="term" value="F:endonuclease activity"/>
    <property type="evidence" value="ECO:0007669"/>
    <property type="project" value="UniProtKB-UniRule"/>
</dbReference>
<dbReference type="SUPFAM" id="SSF52540">
    <property type="entry name" value="P-loop containing nucleoside triphosphate hydrolases"/>
    <property type="match status" value="1"/>
</dbReference>
<keyword evidence="5" id="KW-0479">Metal-binding</keyword>
<dbReference type="GO" id="GO:0006260">
    <property type="term" value="P:DNA replication"/>
    <property type="evidence" value="ECO:0007669"/>
    <property type="project" value="UniProtKB-UniRule"/>
</dbReference>
<evidence type="ECO:0000313" key="17">
    <source>
        <dbReference type="Proteomes" id="UP001162027"/>
    </source>
</evidence>
<dbReference type="SUPFAM" id="SSF55464">
    <property type="entry name" value="Origin of replication-binding domain, RBD-like"/>
    <property type="match status" value="1"/>
</dbReference>
<evidence type="ECO:0000313" key="16">
    <source>
        <dbReference type="EMBL" id="QFP92612.1"/>
    </source>
</evidence>
<proteinExistence type="predicted"/>
<keyword evidence="6 12" id="KW-0547">Nucleotide-binding</keyword>
<accession>A0A5P8D4B5</accession>
<keyword evidence="10 12" id="KW-0190">Covalent protein-DNA linkage</keyword>
<dbReference type="PROSITE" id="PS51206">
    <property type="entry name" value="SF3_HELICASE_1"/>
    <property type="match status" value="1"/>
</dbReference>
<dbReference type="GO" id="GO:0046872">
    <property type="term" value="F:metal ion binding"/>
    <property type="evidence" value="ECO:0007669"/>
    <property type="project" value="UniProtKB-KW"/>
</dbReference>
<keyword evidence="4 12" id="KW-0540">Nuclease</keyword>
<evidence type="ECO:0000256" key="8">
    <source>
        <dbReference type="ARBA" id="ARBA00022801"/>
    </source>
</evidence>
<evidence type="ECO:0000256" key="5">
    <source>
        <dbReference type="ARBA" id="ARBA00022723"/>
    </source>
</evidence>
<dbReference type="GO" id="GO:0016787">
    <property type="term" value="F:hydrolase activity"/>
    <property type="evidence" value="ECO:0007669"/>
    <property type="project" value="UniProtKB-KW"/>
</dbReference>
<dbReference type="Gene3D" id="3.40.1310.20">
    <property type="match status" value="1"/>
</dbReference>
<evidence type="ECO:0000256" key="4">
    <source>
        <dbReference type="ARBA" id="ARBA00022722"/>
    </source>
</evidence>
<evidence type="ECO:0000256" key="3">
    <source>
        <dbReference type="ARBA" id="ARBA00022705"/>
    </source>
</evidence>
<keyword evidence="7 12" id="KW-0255">Endonuclease</keyword>
<protein>
    <submittedName>
        <fullName evidence="16">NS1</fullName>
    </submittedName>
</protein>
<dbReference type="RefSeq" id="YP_010802676.1">
    <property type="nucleotide sequence ID" value="NC_077035.1"/>
</dbReference>
<dbReference type="InterPro" id="IPR001257">
    <property type="entry name" value="Parvovirus_NS1_helicase"/>
</dbReference>
<keyword evidence="11 12" id="KW-0238">DNA-binding</keyword>
<dbReference type="Pfam" id="PF08724">
    <property type="entry name" value="Rep_N"/>
    <property type="match status" value="1"/>
</dbReference>
<evidence type="ECO:0000256" key="12">
    <source>
        <dbReference type="PROSITE-ProRule" id="PRU01366"/>
    </source>
</evidence>
<dbReference type="GO" id="GO:0042025">
    <property type="term" value="C:host cell nucleus"/>
    <property type="evidence" value="ECO:0007669"/>
    <property type="project" value="UniProtKB-SubCell"/>
</dbReference>
<dbReference type="InterPro" id="IPR049901">
    <property type="entry name" value="PV_NS1-NUC"/>
</dbReference>
<evidence type="ECO:0000256" key="13">
    <source>
        <dbReference type="SAM" id="MobiDB-lite"/>
    </source>
</evidence>
<feature type="short sequence motif" description="RCR-3" evidence="12">
    <location>
        <begin position="153"/>
        <end position="157"/>
    </location>
</feature>
<dbReference type="GeneID" id="80541458"/>
<feature type="domain" description="SF3 helicase" evidence="14">
    <location>
        <begin position="299"/>
        <end position="458"/>
    </location>
</feature>
<dbReference type="GO" id="GO:0019079">
    <property type="term" value="P:viral genome replication"/>
    <property type="evidence" value="ECO:0007669"/>
    <property type="project" value="InterPro"/>
</dbReference>
<evidence type="ECO:0000256" key="9">
    <source>
        <dbReference type="ARBA" id="ARBA00022840"/>
    </source>
</evidence>
<dbReference type="GO" id="GO:0005524">
    <property type="term" value="F:ATP binding"/>
    <property type="evidence" value="ECO:0007669"/>
    <property type="project" value="UniProtKB-KW"/>
</dbReference>
<feature type="domain" description="PV NS1-Nuc" evidence="15">
    <location>
        <begin position="1"/>
        <end position="196"/>
    </location>
</feature>
<keyword evidence="2 12" id="KW-1048">Host nucleus</keyword>
<dbReference type="KEGG" id="vg:80541458"/>
<feature type="region of interest" description="Disordered" evidence="13">
    <location>
        <begin position="525"/>
        <end position="584"/>
    </location>
</feature>